<proteinExistence type="predicted"/>
<name>A0ABR1QZ52_9PEZI</name>
<comment type="caution">
    <text evidence="1">The sequence shown here is derived from an EMBL/GenBank/DDBJ whole genome shotgun (WGS) entry which is preliminary data.</text>
</comment>
<organism evidence="1 2">
    <name type="scientific">Apiospora aurea</name>
    <dbReference type="NCBI Taxonomy" id="335848"/>
    <lineage>
        <taxon>Eukaryota</taxon>
        <taxon>Fungi</taxon>
        <taxon>Dikarya</taxon>
        <taxon>Ascomycota</taxon>
        <taxon>Pezizomycotina</taxon>
        <taxon>Sordariomycetes</taxon>
        <taxon>Xylariomycetidae</taxon>
        <taxon>Amphisphaeriales</taxon>
        <taxon>Apiosporaceae</taxon>
        <taxon>Apiospora</taxon>
    </lineage>
</organism>
<gene>
    <name evidence="1" type="ORF">PG986_002249</name>
</gene>
<dbReference type="GeneID" id="92071533"/>
<accession>A0ABR1QZ52</accession>
<dbReference type="RefSeq" id="XP_066707364.1">
    <property type="nucleotide sequence ID" value="XM_066838471.1"/>
</dbReference>
<evidence type="ECO:0000313" key="1">
    <source>
        <dbReference type="EMBL" id="KAK7967972.1"/>
    </source>
</evidence>
<reference evidence="1 2" key="1">
    <citation type="submission" date="2023-01" db="EMBL/GenBank/DDBJ databases">
        <title>Analysis of 21 Apiospora genomes using comparative genomics revels a genus with tremendous synthesis potential of carbohydrate active enzymes and secondary metabolites.</title>
        <authorList>
            <person name="Sorensen T."/>
        </authorList>
    </citation>
    <scope>NUCLEOTIDE SEQUENCE [LARGE SCALE GENOMIC DNA]</scope>
    <source>
        <strain evidence="1 2">CBS 24483</strain>
    </source>
</reference>
<dbReference type="EMBL" id="JAQQWE010000001">
    <property type="protein sequence ID" value="KAK7967972.1"/>
    <property type="molecule type" value="Genomic_DNA"/>
</dbReference>
<evidence type="ECO:0000313" key="2">
    <source>
        <dbReference type="Proteomes" id="UP001391051"/>
    </source>
</evidence>
<keyword evidence="2" id="KW-1185">Reference proteome</keyword>
<dbReference type="Proteomes" id="UP001391051">
    <property type="component" value="Unassembled WGS sequence"/>
</dbReference>
<protein>
    <recommendedName>
        <fullName evidence="3">Polyketide synthase</fullName>
    </recommendedName>
</protein>
<sequence length="94" mass="9856">MVVALRLGYEISVGASVAQTLDEYFKKDTDASGSLSIFGLAISMGGSAGDNEQRGTHSAHWDSAANTLKVVPKKDTGVATVVGIVGEKFYIVCF</sequence>
<evidence type="ECO:0008006" key="3">
    <source>
        <dbReference type="Google" id="ProtNLM"/>
    </source>
</evidence>